<dbReference type="AlphaFoldDB" id="A0A327NHC9"/>
<gene>
    <name evidence="1" type="ORF">HMF3257_12065</name>
</gene>
<dbReference type="EMBL" id="QLII01000001">
    <property type="protein sequence ID" value="RAI74800.1"/>
    <property type="molecule type" value="Genomic_DNA"/>
</dbReference>
<sequence>MSNVQIFVEGVADQKFFQDLIHEWYGIKLTKGKFAEKNTKIELGDIFDMGDKDSFEDPIKMHFLDPIIETLQIEEIPMLVIFDADTYNENQPIVDEFCANSGFQYFLLPYNGTHSKPDKNDGDLETLLQEIICVDNQIIFDCWQAYEQCLTGQKTKTTASGKFTLPARKTKIYAYLEALVGESKKQKAKIKEENRDYRNKSHWNLDPTHPPLKPLKEFLDPFFSTQ</sequence>
<proteinExistence type="predicted"/>
<accession>A0A327NHC9</accession>
<dbReference type="Pfam" id="PF11536">
    <property type="entry name" value="DUF3226"/>
    <property type="match status" value="1"/>
</dbReference>
<comment type="caution">
    <text evidence="1">The sequence shown here is derived from an EMBL/GenBank/DDBJ whole genome shotgun (WGS) entry which is preliminary data.</text>
</comment>
<name>A0A327NHC9_9BACT</name>
<reference evidence="1 2" key="1">
    <citation type="submission" date="2018-06" db="EMBL/GenBank/DDBJ databases">
        <title>Spirosoma sp. HMF3257 Genome sequencing and assembly.</title>
        <authorList>
            <person name="Kang H."/>
            <person name="Cha I."/>
            <person name="Kim H."/>
            <person name="Kang J."/>
            <person name="Joh K."/>
        </authorList>
    </citation>
    <scope>NUCLEOTIDE SEQUENCE [LARGE SCALE GENOMIC DNA]</scope>
    <source>
        <strain evidence="1 2">HMF3257</strain>
    </source>
</reference>
<keyword evidence="2" id="KW-1185">Reference proteome</keyword>
<protein>
    <recommendedName>
        <fullName evidence="3">DUF4276 family protein</fullName>
    </recommendedName>
</protein>
<dbReference type="InterPro" id="IPR024508">
    <property type="entry name" value="DUF3226"/>
</dbReference>
<dbReference type="RefSeq" id="WP_111342424.1">
    <property type="nucleotide sequence ID" value="NZ_QLII01000001.1"/>
</dbReference>
<dbReference type="Proteomes" id="UP000249016">
    <property type="component" value="Unassembled WGS sequence"/>
</dbReference>
<organism evidence="1 2">
    <name type="scientific">Spirosoma telluris</name>
    <dbReference type="NCBI Taxonomy" id="2183553"/>
    <lineage>
        <taxon>Bacteria</taxon>
        <taxon>Pseudomonadati</taxon>
        <taxon>Bacteroidota</taxon>
        <taxon>Cytophagia</taxon>
        <taxon>Cytophagales</taxon>
        <taxon>Cytophagaceae</taxon>
        <taxon>Spirosoma</taxon>
    </lineage>
</organism>
<evidence type="ECO:0008006" key="3">
    <source>
        <dbReference type="Google" id="ProtNLM"/>
    </source>
</evidence>
<dbReference type="OrthoDB" id="980363at2"/>
<evidence type="ECO:0000313" key="2">
    <source>
        <dbReference type="Proteomes" id="UP000249016"/>
    </source>
</evidence>
<evidence type="ECO:0000313" key="1">
    <source>
        <dbReference type="EMBL" id="RAI74800.1"/>
    </source>
</evidence>